<gene>
    <name evidence="1" type="ORF">E2C01_022506</name>
</gene>
<accession>A0A5B7E5J6</accession>
<sequence>MQEPIPACGISVFFTALSSSTYPTPFPSAHWQRLHDFWSSARPEPWSGRTSTPSAASLATKFSMKGGMGGGGILRIMSGGGPSSYRESHSILPPHELFTDCSHKNNSGTTEDIIPMAEC</sequence>
<protein>
    <submittedName>
        <fullName evidence="1">Uncharacterized protein</fullName>
    </submittedName>
</protein>
<evidence type="ECO:0000313" key="2">
    <source>
        <dbReference type="Proteomes" id="UP000324222"/>
    </source>
</evidence>
<comment type="caution">
    <text evidence="1">The sequence shown here is derived from an EMBL/GenBank/DDBJ whole genome shotgun (WGS) entry which is preliminary data.</text>
</comment>
<organism evidence="1 2">
    <name type="scientific">Portunus trituberculatus</name>
    <name type="common">Swimming crab</name>
    <name type="synonym">Neptunus trituberculatus</name>
    <dbReference type="NCBI Taxonomy" id="210409"/>
    <lineage>
        <taxon>Eukaryota</taxon>
        <taxon>Metazoa</taxon>
        <taxon>Ecdysozoa</taxon>
        <taxon>Arthropoda</taxon>
        <taxon>Crustacea</taxon>
        <taxon>Multicrustacea</taxon>
        <taxon>Malacostraca</taxon>
        <taxon>Eumalacostraca</taxon>
        <taxon>Eucarida</taxon>
        <taxon>Decapoda</taxon>
        <taxon>Pleocyemata</taxon>
        <taxon>Brachyura</taxon>
        <taxon>Eubrachyura</taxon>
        <taxon>Portunoidea</taxon>
        <taxon>Portunidae</taxon>
        <taxon>Portuninae</taxon>
        <taxon>Portunus</taxon>
    </lineage>
</organism>
<proteinExistence type="predicted"/>
<keyword evidence="2" id="KW-1185">Reference proteome</keyword>
<reference evidence="1 2" key="1">
    <citation type="submission" date="2019-05" db="EMBL/GenBank/DDBJ databases">
        <title>Another draft genome of Portunus trituberculatus and its Hox gene families provides insights of decapod evolution.</title>
        <authorList>
            <person name="Jeong J.-H."/>
            <person name="Song I."/>
            <person name="Kim S."/>
            <person name="Choi T."/>
            <person name="Kim D."/>
            <person name="Ryu S."/>
            <person name="Kim W."/>
        </authorList>
    </citation>
    <scope>NUCLEOTIDE SEQUENCE [LARGE SCALE GENOMIC DNA]</scope>
    <source>
        <tissue evidence="1">Muscle</tissue>
    </source>
</reference>
<dbReference type="EMBL" id="VSRR010002045">
    <property type="protein sequence ID" value="MPC29282.1"/>
    <property type="molecule type" value="Genomic_DNA"/>
</dbReference>
<dbReference type="AlphaFoldDB" id="A0A5B7E5J6"/>
<name>A0A5B7E5J6_PORTR</name>
<evidence type="ECO:0000313" key="1">
    <source>
        <dbReference type="EMBL" id="MPC29282.1"/>
    </source>
</evidence>
<dbReference type="Proteomes" id="UP000324222">
    <property type="component" value="Unassembled WGS sequence"/>
</dbReference>